<dbReference type="GO" id="GO:0006189">
    <property type="term" value="P:'de novo' IMP biosynthetic process"/>
    <property type="evidence" value="ECO:0007669"/>
    <property type="project" value="UniProtKB-UniPathway"/>
</dbReference>
<dbReference type="PRINTS" id="PR00149">
    <property type="entry name" value="FUMRATELYASE"/>
</dbReference>
<dbReference type="InterPro" id="IPR020557">
    <property type="entry name" value="Fumarate_lyase_CS"/>
</dbReference>
<evidence type="ECO:0000256" key="2">
    <source>
        <dbReference type="ARBA" id="ARBA00023239"/>
    </source>
</evidence>
<comment type="caution">
    <text evidence="4">The sequence shown here is derived from an EMBL/GenBank/DDBJ whole genome shotgun (WGS) entry which is preliminary data.</text>
</comment>
<dbReference type="PRINTS" id="PR00145">
    <property type="entry name" value="ARGSUCLYASE"/>
</dbReference>
<dbReference type="Gene3D" id="1.20.200.10">
    <property type="entry name" value="Fumarase/aspartase (Central domain)"/>
    <property type="match status" value="1"/>
</dbReference>
<reference evidence="5" key="1">
    <citation type="submission" date="2018-02" db="EMBL/GenBank/DDBJ databases">
        <title>Genome sequence of Desulfocucumis palustris strain NAW-5.</title>
        <authorList>
            <person name="Watanabe M."/>
            <person name="Kojima H."/>
            <person name="Fukui M."/>
        </authorList>
    </citation>
    <scope>NUCLEOTIDE SEQUENCE [LARGE SCALE GENOMIC DNA]</scope>
    <source>
        <strain evidence="5">NAW-5</strain>
    </source>
</reference>
<organism evidence="4 5">
    <name type="scientific">Desulfocucumis palustris</name>
    <dbReference type="NCBI Taxonomy" id="1898651"/>
    <lineage>
        <taxon>Bacteria</taxon>
        <taxon>Bacillati</taxon>
        <taxon>Bacillota</taxon>
        <taxon>Clostridia</taxon>
        <taxon>Eubacteriales</taxon>
        <taxon>Desulfocucumaceae</taxon>
        <taxon>Desulfocucumis</taxon>
    </lineage>
</organism>
<dbReference type="Pfam" id="PF10397">
    <property type="entry name" value="ADSL_C"/>
    <property type="match status" value="1"/>
</dbReference>
<dbReference type="Gene3D" id="1.10.40.30">
    <property type="entry name" value="Fumarase/aspartase (C-terminal domain)"/>
    <property type="match status" value="1"/>
</dbReference>
<sequence>MAHAIDSLWFGHIFGTPEMRDIFSDRSLLQKWMNVEAALARAEAKVGLIPAEAAREITEKAAIQNIDLKFIENEIHVTKHQIIPVIKALEKACSQEVGEYIHWGATTQDIMDTALVLQLKDAYSLIYKDLLKLLEIALRMAYAYRLTIMPGRTNGQHALPTTFGFKVSIWCAEIARHLERLCELRERLLVGQFCGAVGTLASVAPFGMEIRRLMMEDLGLGNCVAPWTTARDNIAEYACALGLITGTLGKIGQEIYNLQRNELGEVHEHSDREQIGSSTMPHKQNPVGSCTLMTLGRIARQNVPLALESMYQEHERTISILQIEWEWLPEISIISHSAIQKAIDVLKGLRINDKKMTQNIDITQKLIMSERIMMHLGKHLGRQKAHDMLHDLVMKAASNGKDFCTVLTEDELVMKYFSKENIYSLLKPEFYIGEAVEMTEKVSLNIAEQFNITL</sequence>
<dbReference type="NCBIfam" id="TIGR00928">
    <property type="entry name" value="purB"/>
    <property type="match status" value="1"/>
</dbReference>
<dbReference type="GO" id="GO:0008652">
    <property type="term" value="P:amino acid biosynthetic process"/>
    <property type="evidence" value="ECO:0007669"/>
    <property type="project" value="UniProtKB-KW"/>
</dbReference>
<dbReference type="SMART" id="SM00998">
    <property type="entry name" value="ADSL_C"/>
    <property type="match status" value="1"/>
</dbReference>
<dbReference type="GO" id="GO:0005829">
    <property type="term" value="C:cytosol"/>
    <property type="evidence" value="ECO:0007669"/>
    <property type="project" value="TreeGrafter"/>
</dbReference>
<dbReference type="Pfam" id="PF00206">
    <property type="entry name" value="Lyase_1"/>
    <property type="match status" value="1"/>
</dbReference>
<dbReference type="UniPathway" id="UPA00075">
    <property type="reaction ID" value="UER00336"/>
</dbReference>
<gene>
    <name evidence="4" type="ORF">DCCM_0678</name>
</gene>
<dbReference type="FunFam" id="1.20.200.10:FF:000014">
    <property type="entry name" value="3-carboxy-cis,cis-muconate cycloisomerase"/>
    <property type="match status" value="1"/>
</dbReference>
<protein>
    <submittedName>
        <fullName evidence="4">Adenylosuccinate lyase</fullName>
    </submittedName>
</protein>
<dbReference type="InterPro" id="IPR019468">
    <property type="entry name" value="AdenyloSucc_lyase_C"/>
</dbReference>
<dbReference type="UniPathway" id="UPA00074">
    <property type="reaction ID" value="UER00132"/>
</dbReference>
<dbReference type="AlphaFoldDB" id="A0A2L2X8Y8"/>
<keyword evidence="1" id="KW-0028">Amino-acid biosynthesis</keyword>
<dbReference type="SUPFAM" id="SSF48557">
    <property type="entry name" value="L-aspartase-like"/>
    <property type="match status" value="1"/>
</dbReference>
<dbReference type="CDD" id="cd01597">
    <property type="entry name" value="pCLME"/>
    <property type="match status" value="1"/>
</dbReference>
<dbReference type="PROSITE" id="PS00163">
    <property type="entry name" value="FUMARATE_LYASES"/>
    <property type="match status" value="1"/>
</dbReference>
<dbReference type="RefSeq" id="WP_104371008.1">
    <property type="nucleotide sequence ID" value="NZ_BFAV01000036.1"/>
</dbReference>
<dbReference type="Proteomes" id="UP000239549">
    <property type="component" value="Unassembled WGS sequence"/>
</dbReference>
<dbReference type="InterPro" id="IPR000362">
    <property type="entry name" value="Fumarate_lyase_fam"/>
</dbReference>
<evidence type="ECO:0000313" key="4">
    <source>
        <dbReference type="EMBL" id="GBF32482.1"/>
    </source>
</evidence>
<evidence type="ECO:0000259" key="3">
    <source>
        <dbReference type="SMART" id="SM00998"/>
    </source>
</evidence>
<dbReference type="InterPro" id="IPR004769">
    <property type="entry name" value="Pur_lyase"/>
</dbReference>
<dbReference type="InterPro" id="IPR022761">
    <property type="entry name" value="Fumarate_lyase_N"/>
</dbReference>
<dbReference type="PANTHER" id="PTHR43172:SF1">
    <property type="entry name" value="ADENYLOSUCCINATE LYASE"/>
    <property type="match status" value="1"/>
</dbReference>
<keyword evidence="5" id="KW-1185">Reference proteome</keyword>
<evidence type="ECO:0000256" key="1">
    <source>
        <dbReference type="ARBA" id="ARBA00022605"/>
    </source>
</evidence>
<dbReference type="PANTHER" id="PTHR43172">
    <property type="entry name" value="ADENYLOSUCCINATE LYASE"/>
    <property type="match status" value="1"/>
</dbReference>
<keyword evidence="2 4" id="KW-0456">Lyase</keyword>
<dbReference type="GO" id="GO:0044208">
    <property type="term" value="P:'de novo' AMP biosynthetic process"/>
    <property type="evidence" value="ECO:0007669"/>
    <property type="project" value="UniProtKB-UniPathway"/>
</dbReference>
<feature type="domain" description="Adenylosuccinate lyase C-terminal" evidence="3">
    <location>
        <begin position="364"/>
        <end position="443"/>
    </location>
</feature>
<dbReference type="GO" id="GO:0004018">
    <property type="term" value="F:N6-(1,2-dicarboxyethyl)AMP AMP-lyase (fumarate-forming) activity"/>
    <property type="evidence" value="ECO:0007669"/>
    <property type="project" value="InterPro"/>
</dbReference>
<dbReference type="EMBL" id="BFAV01000036">
    <property type="protein sequence ID" value="GBF32482.1"/>
    <property type="molecule type" value="Genomic_DNA"/>
</dbReference>
<name>A0A2L2X8Y8_9FIRM</name>
<proteinExistence type="predicted"/>
<accession>A0A2L2X8Y8</accession>
<dbReference type="GO" id="GO:0070626">
    <property type="term" value="F:(S)-2-(5-amino-1-(5-phospho-D-ribosyl)imidazole-4-carboxamido) succinate lyase (fumarate-forming) activity"/>
    <property type="evidence" value="ECO:0007669"/>
    <property type="project" value="TreeGrafter"/>
</dbReference>
<dbReference type="InterPro" id="IPR008948">
    <property type="entry name" value="L-Aspartase-like"/>
</dbReference>
<evidence type="ECO:0000313" key="5">
    <source>
        <dbReference type="Proteomes" id="UP000239549"/>
    </source>
</evidence>
<dbReference type="OrthoDB" id="9768878at2"/>